<dbReference type="AlphaFoldDB" id="A0A9W8C7E5"/>
<keyword evidence="1" id="KW-0040">ANK repeat</keyword>
<evidence type="ECO:0000313" key="3">
    <source>
        <dbReference type="Proteomes" id="UP001059041"/>
    </source>
</evidence>
<dbReference type="InterPro" id="IPR039323">
    <property type="entry name" value="ANKRD_45/46/60"/>
</dbReference>
<evidence type="ECO:0000256" key="1">
    <source>
        <dbReference type="PROSITE-ProRule" id="PRU00023"/>
    </source>
</evidence>
<dbReference type="PANTHER" id="PTHR22677:SF4">
    <property type="entry name" value="USHER SYNDROME TYPE-1G PROTEIN-LIKE PROTEIN"/>
    <property type="match status" value="1"/>
</dbReference>
<dbReference type="InterPro" id="IPR002110">
    <property type="entry name" value="Ankyrin_rpt"/>
</dbReference>
<feature type="repeat" description="ANK" evidence="1">
    <location>
        <begin position="45"/>
        <end position="77"/>
    </location>
</feature>
<dbReference type="Proteomes" id="UP001059041">
    <property type="component" value="Linkage Group LG5"/>
</dbReference>
<sequence>QGVVEKTIFSCALEDDVEGLKSLLESKSDSDNEQSRNILWEKDEVGRSALFTACMLGRSCILRELVKNGADVNELTLRGYSPLHSSAMWGQLDTLKTLVELNADLQATNFLGEKAVDVARRYCKPDCEEYLAWAEAKQNLQALINRVKETIADVEKGQGKLNKADKNICINTCSAKSDWIQSTKNATIQEFIEQKNHLESVVEPILLSLNTMSETPTKTRKN</sequence>
<dbReference type="Gene3D" id="1.20.1270.10">
    <property type="match status" value="1"/>
</dbReference>
<evidence type="ECO:0000313" key="2">
    <source>
        <dbReference type="EMBL" id="KAI7809695.1"/>
    </source>
</evidence>
<proteinExistence type="predicted"/>
<dbReference type="SUPFAM" id="SSF100934">
    <property type="entry name" value="Heat shock protein 70kD (HSP70), C-terminal subdomain"/>
    <property type="match status" value="1"/>
</dbReference>
<reference evidence="2" key="1">
    <citation type="submission" date="2021-02" db="EMBL/GenBank/DDBJ databases">
        <title>Comparative genomics reveals that relaxation of natural selection precedes convergent phenotypic evolution of cavefish.</title>
        <authorList>
            <person name="Peng Z."/>
        </authorList>
    </citation>
    <scope>NUCLEOTIDE SEQUENCE</scope>
    <source>
        <tissue evidence="2">Muscle</tissue>
    </source>
</reference>
<feature type="non-terminal residue" evidence="2">
    <location>
        <position position="222"/>
    </location>
</feature>
<dbReference type="PROSITE" id="PS50297">
    <property type="entry name" value="ANK_REP_REGION"/>
    <property type="match status" value="2"/>
</dbReference>
<keyword evidence="3" id="KW-1185">Reference proteome</keyword>
<accession>A0A9W8C7E5</accession>
<dbReference type="Pfam" id="PF12796">
    <property type="entry name" value="Ank_2"/>
    <property type="match status" value="1"/>
</dbReference>
<organism evidence="2 3">
    <name type="scientific">Triplophysa rosa</name>
    <name type="common">Cave loach</name>
    <dbReference type="NCBI Taxonomy" id="992332"/>
    <lineage>
        <taxon>Eukaryota</taxon>
        <taxon>Metazoa</taxon>
        <taxon>Chordata</taxon>
        <taxon>Craniata</taxon>
        <taxon>Vertebrata</taxon>
        <taxon>Euteleostomi</taxon>
        <taxon>Actinopterygii</taxon>
        <taxon>Neopterygii</taxon>
        <taxon>Teleostei</taxon>
        <taxon>Ostariophysi</taxon>
        <taxon>Cypriniformes</taxon>
        <taxon>Nemacheilidae</taxon>
        <taxon>Triplophysa</taxon>
    </lineage>
</organism>
<dbReference type="InterPro" id="IPR036770">
    <property type="entry name" value="Ankyrin_rpt-contain_sf"/>
</dbReference>
<dbReference type="SUPFAM" id="SSF48403">
    <property type="entry name" value="Ankyrin repeat"/>
    <property type="match status" value="1"/>
</dbReference>
<feature type="repeat" description="ANK" evidence="1">
    <location>
        <begin position="78"/>
        <end position="110"/>
    </location>
</feature>
<dbReference type="SMART" id="SM00248">
    <property type="entry name" value="ANK"/>
    <property type="match status" value="2"/>
</dbReference>
<dbReference type="PANTHER" id="PTHR22677">
    <property type="entry name" value="ANKYRIN REPEAT DOMAIN-CONTAINING PROTEIN 60"/>
    <property type="match status" value="1"/>
</dbReference>
<comment type="caution">
    <text evidence="2">The sequence shown here is derived from an EMBL/GenBank/DDBJ whole genome shotgun (WGS) entry which is preliminary data.</text>
</comment>
<dbReference type="EMBL" id="JAFHDT010000005">
    <property type="protein sequence ID" value="KAI7809695.1"/>
    <property type="molecule type" value="Genomic_DNA"/>
</dbReference>
<dbReference type="InterPro" id="IPR029048">
    <property type="entry name" value="HSP70_C_sf"/>
</dbReference>
<name>A0A9W8C7E5_TRIRA</name>
<gene>
    <name evidence="2" type="ORF">IRJ41_016292</name>
</gene>
<protein>
    <submittedName>
        <fullName evidence="2">Ankyrin repeat domain-containing protein 45</fullName>
    </submittedName>
</protein>
<dbReference type="Gene3D" id="1.25.40.20">
    <property type="entry name" value="Ankyrin repeat-containing domain"/>
    <property type="match status" value="1"/>
</dbReference>
<dbReference type="PROSITE" id="PS50088">
    <property type="entry name" value="ANK_REPEAT"/>
    <property type="match status" value="2"/>
</dbReference>